<evidence type="ECO:0000256" key="5">
    <source>
        <dbReference type="ARBA" id="ARBA00022840"/>
    </source>
</evidence>
<dbReference type="InterPro" id="IPR006195">
    <property type="entry name" value="aa-tRNA-synth_II"/>
</dbReference>
<dbReference type="GO" id="GO:0006426">
    <property type="term" value="P:glycyl-tRNA aminoacylation"/>
    <property type="evidence" value="ECO:0007669"/>
    <property type="project" value="UniProtKB-UniRule"/>
</dbReference>
<dbReference type="InterPro" id="IPR027031">
    <property type="entry name" value="Gly-tRNA_synthase/POLG2"/>
</dbReference>
<dbReference type="CDD" id="cd00858">
    <property type="entry name" value="GlyRS_anticodon"/>
    <property type="match status" value="1"/>
</dbReference>
<dbReference type="InterPro" id="IPR002315">
    <property type="entry name" value="tRNA-synt_gly"/>
</dbReference>
<evidence type="ECO:0000259" key="9">
    <source>
        <dbReference type="PROSITE" id="PS50862"/>
    </source>
</evidence>
<dbReference type="FunFam" id="3.40.50.800:FF:000002">
    <property type="entry name" value="Glycine--tRNA ligase"/>
    <property type="match status" value="1"/>
</dbReference>
<dbReference type="InterPro" id="IPR033731">
    <property type="entry name" value="GlyRS-like_core"/>
</dbReference>
<protein>
    <recommendedName>
        <fullName evidence="8">Glycine--tRNA ligase</fullName>
        <ecNumber evidence="8">6.1.1.14</ecNumber>
    </recommendedName>
    <alternativeName>
        <fullName evidence="8">Glycyl-tRNA synthetase</fullName>
        <shortName evidence="8">GlyRS</shortName>
    </alternativeName>
</protein>
<keyword evidence="5 8" id="KW-0067">ATP-binding</keyword>
<dbReference type="InterPro" id="IPR045864">
    <property type="entry name" value="aa-tRNA-synth_II/BPL/LPL"/>
</dbReference>
<keyword evidence="3 8" id="KW-0436">Ligase</keyword>
<dbReference type="Gene3D" id="3.30.930.10">
    <property type="entry name" value="Bira Bifunctional Protein, Domain 2"/>
    <property type="match status" value="1"/>
</dbReference>
<gene>
    <name evidence="8" type="primary">glyQS</name>
    <name evidence="10" type="ORF">COW81_03485</name>
</gene>
<name>A0A2H0DZ46_9BACT</name>
<comment type="subunit">
    <text evidence="8">Homodimer.</text>
</comment>
<dbReference type="InterPro" id="IPR002314">
    <property type="entry name" value="aa-tRNA-synt_IIb"/>
</dbReference>
<sequence>MDKLTSLLKRRGFIYQGSEIYGGLGGTWDYGPLGVELKNKLKQSWWKKFVQQRSNIYGIDASILMNKDVWVATGHVDNFSDPLVECSKCKKRFRVDQIEGSICPECEGELGDVRQFNMMFKTQVGSVEDSASTSYLRPETAQGIFVNFKNIIDSFHPEIPFGMAQIGKAFRNEITPRDFLFRAREFEQMEVEYFVTPESWEENFETWRKDIIEWLRSVGLTLDRLHEKEVDGDELAHYSKRTIDFEYDYPFGRKELLGLAYRTDFDLSRHAKMSGVNLEYFDQVNNDHFIPHVIEPSFGVDRLVLALLLDAYHEEDVAGESRVVMRLDKSIVPIQIAILPLMKKDGMSEYAKNIFKKLSNNFVCHYDETASIGKRYRRQDEIGTPYAITVDYDSLEDNTVTVRERDTMVQKRIPVDELQGYFEEQYKFLN</sequence>
<dbReference type="CDD" id="cd00774">
    <property type="entry name" value="GlyRS-like_core"/>
    <property type="match status" value="1"/>
</dbReference>
<comment type="caution">
    <text evidence="10">The sequence shown here is derived from an EMBL/GenBank/DDBJ whole genome shotgun (WGS) entry which is preliminary data.</text>
</comment>
<evidence type="ECO:0000313" key="11">
    <source>
        <dbReference type="Proteomes" id="UP000231143"/>
    </source>
</evidence>
<dbReference type="SUPFAM" id="SSF55681">
    <property type="entry name" value="Class II aaRS and biotin synthetases"/>
    <property type="match status" value="1"/>
</dbReference>
<evidence type="ECO:0000256" key="4">
    <source>
        <dbReference type="ARBA" id="ARBA00022741"/>
    </source>
</evidence>
<comment type="similarity">
    <text evidence="1 8">Belongs to the class-II aminoacyl-tRNA synthetase family.</text>
</comment>
<reference evidence="10 11" key="1">
    <citation type="submission" date="2017-09" db="EMBL/GenBank/DDBJ databases">
        <title>Depth-based differentiation of microbial function through sediment-hosted aquifers and enrichment of novel symbionts in the deep terrestrial subsurface.</title>
        <authorList>
            <person name="Probst A.J."/>
            <person name="Ladd B."/>
            <person name="Jarett J.K."/>
            <person name="Geller-Mcgrath D.E."/>
            <person name="Sieber C.M."/>
            <person name="Emerson J.B."/>
            <person name="Anantharaman K."/>
            <person name="Thomas B.C."/>
            <person name="Malmstrom R."/>
            <person name="Stieglmeier M."/>
            <person name="Klingl A."/>
            <person name="Woyke T."/>
            <person name="Ryan C.M."/>
            <person name="Banfield J.F."/>
        </authorList>
    </citation>
    <scope>NUCLEOTIDE SEQUENCE [LARGE SCALE GENOMIC DNA]</scope>
    <source>
        <strain evidence="10">CG22_combo_CG10-13_8_21_14_all_36_13</strain>
    </source>
</reference>
<evidence type="ECO:0000256" key="8">
    <source>
        <dbReference type="HAMAP-Rule" id="MF_00253"/>
    </source>
</evidence>
<comment type="subcellular location">
    <subcellularLocation>
        <location evidence="8">Cytoplasm</location>
    </subcellularLocation>
</comment>
<feature type="binding site" evidence="8">
    <location>
        <begin position="295"/>
        <end position="299"/>
    </location>
    <ligand>
        <name>substrate</name>
    </ligand>
</feature>
<dbReference type="Pfam" id="PF03129">
    <property type="entry name" value="HGTP_anticodon"/>
    <property type="match status" value="1"/>
</dbReference>
<dbReference type="GO" id="GO:0004081">
    <property type="term" value="F:bis(5'-nucleosyl)-tetraphosphatase (asymmetrical) activity"/>
    <property type="evidence" value="ECO:0007669"/>
    <property type="project" value="UniProtKB-ARBA"/>
</dbReference>
<dbReference type="InterPro" id="IPR036621">
    <property type="entry name" value="Anticodon-bd_dom_sf"/>
</dbReference>
<evidence type="ECO:0000256" key="7">
    <source>
        <dbReference type="ARBA" id="ARBA00023146"/>
    </source>
</evidence>
<feature type="binding site" evidence="8">
    <location>
        <position position="139"/>
    </location>
    <ligand>
        <name>substrate</name>
    </ligand>
</feature>
<evidence type="ECO:0000256" key="2">
    <source>
        <dbReference type="ARBA" id="ARBA00022490"/>
    </source>
</evidence>
<feature type="binding site" evidence="8">
    <location>
        <position position="94"/>
    </location>
    <ligand>
        <name>substrate</name>
    </ligand>
</feature>
<proteinExistence type="inferred from homology"/>
<dbReference type="PANTHER" id="PTHR10745">
    <property type="entry name" value="GLYCYL-TRNA SYNTHETASE/DNA POLYMERASE SUBUNIT GAMMA-2"/>
    <property type="match status" value="1"/>
</dbReference>
<evidence type="ECO:0000256" key="3">
    <source>
        <dbReference type="ARBA" id="ARBA00022598"/>
    </source>
</evidence>
<keyword evidence="2 8" id="KW-0963">Cytoplasm</keyword>
<comment type="function">
    <text evidence="8">Catalyzes the attachment of glycine to tRNA(Gly).</text>
</comment>
<feature type="binding site" evidence="8">
    <location>
        <begin position="255"/>
        <end position="256"/>
    </location>
    <ligand>
        <name>ATP</name>
        <dbReference type="ChEBI" id="CHEBI:30616"/>
    </ligand>
</feature>
<dbReference type="InterPro" id="IPR022961">
    <property type="entry name" value="Gly_tRNA_ligase_bac"/>
</dbReference>
<keyword evidence="7 8" id="KW-0030">Aminoacyl-tRNA synthetase</keyword>
<dbReference type="NCBIfam" id="NF003211">
    <property type="entry name" value="PRK04173.1"/>
    <property type="match status" value="1"/>
</dbReference>
<dbReference type="GO" id="GO:0070062">
    <property type="term" value="C:extracellular exosome"/>
    <property type="evidence" value="ECO:0007669"/>
    <property type="project" value="UniProtKB-ARBA"/>
</dbReference>
<feature type="binding site" evidence="8">
    <location>
        <begin position="171"/>
        <end position="173"/>
    </location>
    <ligand>
        <name>ATP</name>
        <dbReference type="ChEBI" id="CHEBI:30616"/>
    </ligand>
</feature>
<dbReference type="PRINTS" id="PR01043">
    <property type="entry name" value="TRNASYNTHGLY"/>
</dbReference>
<dbReference type="SUPFAM" id="SSF52954">
    <property type="entry name" value="Class II aaRS ABD-related"/>
    <property type="match status" value="1"/>
</dbReference>
<organism evidence="10 11">
    <name type="scientific">Candidatus Campbellbacteria bacterium CG22_combo_CG10-13_8_21_14_all_36_13</name>
    <dbReference type="NCBI Taxonomy" id="1974529"/>
    <lineage>
        <taxon>Bacteria</taxon>
        <taxon>Candidatus Campbelliibacteriota</taxon>
    </lineage>
</organism>
<accession>A0A2H0DZ46</accession>
<feature type="domain" description="Aminoacyl-transfer RNA synthetases class-II family profile" evidence="9">
    <location>
        <begin position="2"/>
        <end position="333"/>
    </location>
</feature>
<keyword evidence="4 8" id="KW-0547">Nucleotide-binding</keyword>
<dbReference type="GO" id="GO:1990742">
    <property type="term" value="C:microvesicle"/>
    <property type="evidence" value="ECO:0007669"/>
    <property type="project" value="UniProtKB-ARBA"/>
</dbReference>
<dbReference type="GO" id="GO:0005524">
    <property type="term" value="F:ATP binding"/>
    <property type="evidence" value="ECO:0007669"/>
    <property type="project" value="UniProtKB-UniRule"/>
</dbReference>
<dbReference type="InterPro" id="IPR004154">
    <property type="entry name" value="Anticodon-bd"/>
</dbReference>
<dbReference type="EC" id="6.1.1.14" evidence="8"/>
<evidence type="ECO:0000256" key="6">
    <source>
        <dbReference type="ARBA" id="ARBA00022917"/>
    </source>
</evidence>
<dbReference type="Pfam" id="PF00587">
    <property type="entry name" value="tRNA-synt_2b"/>
    <property type="match status" value="1"/>
</dbReference>
<comment type="catalytic activity">
    <reaction evidence="8">
        <text>tRNA(Gly) + glycine + ATP = glycyl-tRNA(Gly) + AMP + diphosphate</text>
        <dbReference type="Rhea" id="RHEA:16013"/>
        <dbReference type="Rhea" id="RHEA-COMP:9664"/>
        <dbReference type="Rhea" id="RHEA-COMP:9683"/>
        <dbReference type="ChEBI" id="CHEBI:30616"/>
        <dbReference type="ChEBI" id="CHEBI:33019"/>
        <dbReference type="ChEBI" id="CHEBI:57305"/>
        <dbReference type="ChEBI" id="CHEBI:78442"/>
        <dbReference type="ChEBI" id="CHEBI:78522"/>
        <dbReference type="ChEBI" id="CHEBI:456215"/>
        <dbReference type="EC" id="6.1.1.14"/>
    </reaction>
</comment>
<dbReference type="AlphaFoldDB" id="A0A2H0DZ46"/>
<dbReference type="GO" id="GO:0005737">
    <property type="term" value="C:cytoplasm"/>
    <property type="evidence" value="ECO:0007669"/>
    <property type="project" value="UniProtKB-SubCell"/>
</dbReference>
<evidence type="ECO:0000313" key="10">
    <source>
        <dbReference type="EMBL" id="PIP86850.1"/>
    </source>
</evidence>
<dbReference type="PANTHER" id="PTHR10745:SF8">
    <property type="entry name" value="DNA POLYMERASE SUBUNIT GAMMA-2, MITOCHONDRIAL"/>
    <property type="match status" value="1"/>
</dbReference>
<dbReference type="HAMAP" id="MF_00253_B">
    <property type="entry name" value="Gly_tRNA_synth_B"/>
    <property type="match status" value="1"/>
</dbReference>
<evidence type="ECO:0000256" key="1">
    <source>
        <dbReference type="ARBA" id="ARBA00008226"/>
    </source>
</evidence>
<keyword evidence="6 8" id="KW-0648">Protein biosynthesis</keyword>
<dbReference type="Gene3D" id="3.40.50.800">
    <property type="entry name" value="Anticodon-binding domain"/>
    <property type="match status" value="1"/>
</dbReference>
<feature type="binding site" evidence="8">
    <location>
        <begin position="186"/>
        <end position="190"/>
    </location>
    <ligand>
        <name>substrate</name>
    </ligand>
</feature>
<dbReference type="GO" id="GO:0015966">
    <property type="term" value="P:diadenosine tetraphosphate biosynthetic process"/>
    <property type="evidence" value="ECO:0007669"/>
    <property type="project" value="UniProtKB-ARBA"/>
</dbReference>
<feature type="binding site" evidence="8">
    <location>
        <begin position="299"/>
        <end position="302"/>
    </location>
    <ligand>
        <name>ATP</name>
        <dbReference type="ChEBI" id="CHEBI:30616"/>
    </ligand>
</feature>
<dbReference type="NCBIfam" id="TIGR00389">
    <property type="entry name" value="glyS_dimeric"/>
    <property type="match status" value="1"/>
</dbReference>
<dbReference type="GO" id="GO:0004820">
    <property type="term" value="F:glycine-tRNA ligase activity"/>
    <property type="evidence" value="ECO:0007669"/>
    <property type="project" value="UniProtKB-UniRule"/>
</dbReference>
<dbReference type="EMBL" id="PCTT01000045">
    <property type="protein sequence ID" value="PIP86850.1"/>
    <property type="molecule type" value="Genomic_DNA"/>
</dbReference>
<feature type="binding site" evidence="8">
    <location>
        <begin position="181"/>
        <end position="186"/>
    </location>
    <ligand>
        <name>ATP</name>
        <dbReference type="ChEBI" id="CHEBI:30616"/>
    </ligand>
</feature>
<dbReference type="Proteomes" id="UP000231143">
    <property type="component" value="Unassembled WGS sequence"/>
</dbReference>
<dbReference type="PROSITE" id="PS50862">
    <property type="entry name" value="AA_TRNA_LIGASE_II"/>
    <property type="match status" value="1"/>
</dbReference>